<gene>
    <name evidence="2" type="ORF">SAMN05443574_1302</name>
</gene>
<evidence type="ECO:0000313" key="2">
    <source>
        <dbReference type="EMBL" id="SDX32585.1"/>
    </source>
</evidence>
<dbReference type="AlphaFoldDB" id="A0A1H3ASK5"/>
<proteinExistence type="predicted"/>
<dbReference type="Pfam" id="PF04230">
    <property type="entry name" value="PS_pyruv_trans"/>
    <property type="match status" value="1"/>
</dbReference>
<dbReference type="PANTHER" id="PTHR36836:SF1">
    <property type="entry name" value="COLANIC ACID BIOSYNTHESIS PROTEIN WCAK"/>
    <property type="match status" value="1"/>
</dbReference>
<name>A0A1H3ASK5_HALVA</name>
<feature type="domain" description="Polysaccharide pyruvyl transferase" evidence="1">
    <location>
        <begin position="47"/>
        <end position="296"/>
    </location>
</feature>
<evidence type="ECO:0000313" key="3">
    <source>
        <dbReference type="Proteomes" id="UP000182573"/>
    </source>
</evidence>
<dbReference type="RefSeq" id="WP_079992077.1">
    <property type="nucleotide sequence ID" value="NZ_FNOF01000030.1"/>
</dbReference>
<dbReference type="STRING" id="28442.SAMN05443574_1302"/>
<keyword evidence="2" id="KW-0808">Transferase</keyword>
<dbReference type="GO" id="GO:0016740">
    <property type="term" value="F:transferase activity"/>
    <property type="evidence" value="ECO:0007669"/>
    <property type="project" value="UniProtKB-KW"/>
</dbReference>
<organism evidence="2 3">
    <name type="scientific">Haloarcula vallismortis</name>
    <name type="common">Halobacterium vallismortis</name>
    <dbReference type="NCBI Taxonomy" id="28442"/>
    <lineage>
        <taxon>Archaea</taxon>
        <taxon>Methanobacteriati</taxon>
        <taxon>Methanobacteriota</taxon>
        <taxon>Stenosarchaea group</taxon>
        <taxon>Halobacteria</taxon>
        <taxon>Halobacteriales</taxon>
        <taxon>Haloarculaceae</taxon>
        <taxon>Haloarcula</taxon>
    </lineage>
</organism>
<dbReference type="InterPro" id="IPR007345">
    <property type="entry name" value="Polysacch_pyruvyl_Trfase"/>
</dbReference>
<dbReference type="EMBL" id="FNOF01000030">
    <property type="protein sequence ID" value="SDX32585.1"/>
    <property type="molecule type" value="Genomic_DNA"/>
</dbReference>
<sequence>MYARDSLRKAVQDPFAAVQFLWNESRNQVKRRVPHEVGVQGSYETGNIGDRALGEQFKSQFTQQGYQTRLFGKRTTNSKARTRVLGGGGVLHDWYGTDHLEKRLNYVNSGEKKLILGVGAPGFQSEKAQSLVSQVLPEMDAITVRDEWSKENIEAVCDADVTVTACPVFLYEDSQAETRGRTGVNFRPYFDEKGDMSDSALKEYFGYDDIEGATTTYIDNARRICNQIEDPVFIPFTPKDEEFAREFLDIPTYDYKFSVQKTLSRVSEVERMVATRYHSLIFAAICGKPVLPIAYEPKVEQVAKRLDVSYYKPHKEIIVDFEEVSNVEQLRAAARKNFKIALRKMS</sequence>
<accession>A0A1H3ASK5</accession>
<dbReference type="Proteomes" id="UP000182573">
    <property type="component" value="Unassembled WGS sequence"/>
</dbReference>
<evidence type="ECO:0000259" key="1">
    <source>
        <dbReference type="Pfam" id="PF04230"/>
    </source>
</evidence>
<dbReference type="PANTHER" id="PTHR36836">
    <property type="entry name" value="COLANIC ACID BIOSYNTHESIS PROTEIN WCAK"/>
    <property type="match status" value="1"/>
</dbReference>
<reference evidence="2 3" key="1">
    <citation type="submission" date="2016-10" db="EMBL/GenBank/DDBJ databases">
        <authorList>
            <person name="de Groot N.N."/>
        </authorList>
    </citation>
    <scope>NUCLEOTIDE SEQUENCE [LARGE SCALE GENOMIC DNA]</scope>
    <source>
        <strain evidence="2 3">DSM 3756</strain>
    </source>
</reference>
<protein>
    <submittedName>
        <fullName evidence="2">Polysaccharide pyruvyl transferase family protein WcaK</fullName>
    </submittedName>
</protein>